<sequence length="117" mass="12771">MTLKQGNPMQSQPPPPVPVAESVTPTQVHHYYHPHKSGGTAALLEVLPGFFFQTFGIGHMYAGNVGTGLLFMFGYWGLLFVNVLLMFVFIGFITAPLCWILAMIVSPLTAANSCKSR</sequence>
<name>A0ABT3JWT2_9XANT</name>
<reference evidence="3 4" key="1">
    <citation type="submission" date="2022-10" db="EMBL/GenBank/DDBJ databases">
        <title>Xanthomonas sp. H13-6.</title>
        <authorList>
            <person name="Liu X."/>
            <person name="Deng Z."/>
            <person name="Jiang Y."/>
            <person name="Yu T."/>
            <person name="Ai J."/>
        </authorList>
    </citation>
    <scope>NUCLEOTIDE SEQUENCE [LARGE SCALE GENOMIC DNA]</scope>
    <source>
        <strain evidence="3 4">H13-6</strain>
    </source>
</reference>
<dbReference type="Proteomes" id="UP001209922">
    <property type="component" value="Unassembled WGS sequence"/>
</dbReference>
<dbReference type="RefSeq" id="WP_265127922.1">
    <property type="nucleotide sequence ID" value="NZ_JAPCHY010000008.1"/>
</dbReference>
<evidence type="ECO:0000313" key="4">
    <source>
        <dbReference type="Proteomes" id="UP001209922"/>
    </source>
</evidence>
<keyword evidence="4" id="KW-1185">Reference proteome</keyword>
<evidence type="ECO:0000313" key="3">
    <source>
        <dbReference type="EMBL" id="MCW4472936.1"/>
    </source>
</evidence>
<keyword evidence="2" id="KW-0812">Transmembrane</keyword>
<evidence type="ECO:0000256" key="1">
    <source>
        <dbReference type="SAM" id="MobiDB-lite"/>
    </source>
</evidence>
<comment type="caution">
    <text evidence="3">The sequence shown here is derived from an EMBL/GenBank/DDBJ whole genome shotgun (WGS) entry which is preliminary data.</text>
</comment>
<evidence type="ECO:0000256" key="2">
    <source>
        <dbReference type="SAM" id="Phobius"/>
    </source>
</evidence>
<feature type="region of interest" description="Disordered" evidence="1">
    <location>
        <begin position="1"/>
        <end position="21"/>
    </location>
</feature>
<proteinExistence type="predicted"/>
<dbReference type="EMBL" id="JAPCHY010000008">
    <property type="protein sequence ID" value="MCW4472936.1"/>
    <property type="molecule type" value="Genomic_DNA"/>
</dbReference>
<keyword evidence="2" id="KW-1133">Transmembrane helix</keyword>
<gene>
    <name evidence="3" type="ORF">OK345_10515</name>
</gene>
<organism evidence="3 4">
    <name type="scientific">Xanthomonas chitinilytica</name>
    <dbReference type="NCBI Taxonomy" id="2989819"/>
    <lineage>
        <taxon>Bacteria</taxon>
        <taxon>Pseudomonadati</taxon>
        <taxon>Pseudomonadota</taxon>
        <taxon>Gammaproteobacteria</taxon>
        <taxon>Lysobacterales</taxon>
        <taxon>Lysobacteraceae</taxon>
        <taxon>Xanthomonas</taxon>
    </lineage>
</organism>
<protein>
    <recommendedName>
        <fullName evidence="5">TM2 domain-containing protein</fullName>
    </recommendedName>
</protein>
<feature type="transmembrane region" description="Helical" evidence="2">
    <location>
        <begin position="61"/>
        <end position="78"/>
    </location>
</feature>
<accession>A0ABT3JWT2</accession>
<keyword evidence="2" id="KW-0472">Membrane</keyword>
<feature type="compositionally biased region" description="Polar residues" evidence="1">
    <location>
        <begin position="1"/>
        <end position="10"/>
    </location>
</feature>
<evidence type="ECO:0008006" key="5">
    <source>
        <dbReference type="Google" id="ProtNLM"/>
    </source>
</evidence>
<feature type="transmembrane region" description="Helical" evidence="2">
    <location>
        <begin position="84"/>
        <end position="111"/>
    </location>
</feature>